<evidence type="ECO:0000313" key="8">
    <source>
        <dbReference type="EMBL" id="SMF34503.1"/>
    </source>
</evidence>
<name>A0ABY1LYI6_9BACL</name>
<feature type="transmembrane region" description="Helical" evidence="7">
    <location>
        <begin position="51"/>
        <end position="76"/>
    </location>
</feature>
<protein>
    <submittedName>
        <fullName evidence="8">Efflux protein, MATE family</fullName>
    </submittedName>
</protein>
<keyword evidence="4 7" id="KW-0812">Transmembrane</keyword>
<evidence type="ECO:0000256" key="5">
    <source>
        <dbReference type="ARBA" id="ARBA00022989"/>
    </source>
</evidence>
<reference evidence="8 9" key="1">
    <citation type="submission" date="2017-04" db="EMBL/GenBank/DDBJ databases">
        <authorList>
            <person name="Varghese N."/>
            <person name="Submissions S."/>
        </authorList>
    </citation>
    <scope>NUCLEOTIDE SEQUENCE [LARGE SCALE GENOMIC DNA]</scope>
    <source>
        <strain evidence="8 9">J12</strain>
    </source>
</reference>
<evidence type="ECO:0000256" key="7">
    <source>
        <dbReference type="SAM" id="Phobius"/>
    </source>
</evidence>
<dbReference type="InterPro" id="IPR047135">
    <property type="entry name" value="YsiQ"/>
</dbReference>
<comment type="subcellular location">
    <subcellularLocation>
        <location evidence="1">Cell membrane</location>
        <topology evidence="1">Multi-pass membrane protein</topology>
    </subcellularLocation>
</comment>
<feature type="transmembrane region" description="Helical" evidence="7">
    <location>
        <begin position="133"/>
        <end position="152"/>
    </location>
</feature>
<feature type="transmembrane region" description="Helical" evidence="7">
    <location>
        <begin position="9"/>
        <end position="31"/>
    </location>
</feature>
<evidence type="ECO:0000256" key="6">
    <source>
        <dbReference type="ARBA" id="ARBA00023136"/>
    </source>
</evidence>
<sequence>MKLLVQDKAFYHSFFRLTLVIALQNIISFGVNLSDNIMLGGYSESALSGVALANQIQFLLQMLVMGVGEGVVILSSRAWGARDIRTIKRVASIGMRIALLLAFLLWLAVFLFPHGCLSLFTNEDNVITEGAKYLRIIGFSYLFFAATNLLLASLRSVETVRVGFILSVSTLLINVCLNYLLIYGHFGFPAWGVRGSAAATLTARIIELVIVLVYLKRVDRKIRFTLRDFFRFDRGTFKQYLSVGSPILMSNGLWGLAMAVQSGILGHMGEAAIAANSIATTVFQIVSVVTYASASATAVIIGKTIGAGHPEKIKPYAQTLQVLYVFIGLATGAVLFLIKDMVLGFYAISPASKDLALQFMTVLSITAVGTAYQMPVLTGIVRSGGDTKFVLYNDLIFMWLIVLPSSFLCAVVWGLSPLLTFICLKSDQILKCFVAIVKVNRYRWIRTFGTTPEPKA</sequence>
<feature type="transmembrane region" description="Helical" evidence="7">
    <location>
        <begin position="164"/>
        <end position="183"/>
    </location>
</feature>
<dbReference type="Pfam" id="PF01554">
    <property type="entry name" value="MatE"/>
    <property type="match status" value="2"/>
</dbReference>
<dbReference type="PANTHER" id="PTHR42925:SF2">
    <property type="entry name" value="NA+ DRIVEN MULTIDRUG EFFLUX PUMP"/>
    <property type="match status" value="1"/>
</dbReference>
<keyword evidence="3" id="KW-1003">Cell membrane</keyword>
<evidence type="ECO:0000256" key="3">
    <source>
        <dbReference type="ARBA" id="ARBA00022475"/>
    </source>
</evidence>
<evidence type="ECO:0000256" key="1">
    <source>
        <dbReference type="ARBA" id="ARBA00004651"/>
    </source>
</evidence>
<dbReference type="InterPro" id="IPR048279">
    <property type="entry name" value="MdtK-like"/>
</dbReference>
<dbReference type="PIRSF" id="PIRSF006603">
    <property type="entry name" value="DinF"/>
    <property type="match status" value="1"/>
</dbReference>
<keyword evidence="5 7" id="KW-1133">Transmembrane helix</keyword>
<dbReference type="CDD" id="cd13134">
    <property type="entry name" value="MATE_like_8"/>
    <property type="match status" value="1"/>
</dbReference>
<dbReference type="EMBL" id="FXAE01000025">
    <property type="protein sequence ID" value="SMF34503.1"/>
    <property type="molecule type" value="Genomic_DNA"/>
</dbReference>
<organism evidence="8 9">
    <name type="scientific">Paenibacillus barengoltzii J12</name>
    <dbReference type="NCBI Taxonomy" id="935846"/>
    <lineage>
        <taxon>Bacteria</taxon>
        <taxon>Bacillati</taxon>
        <taxon>Bacillota</taxon>
        <taxon>Bacilli</taxon>
        <taxon>Bacillales</taxon>
        <taxon>Paenibacillaceae</taxon>
        <taxon>Paenibacillus</taxon>
    </lineage>
</organism>
<evidence type="ECO:0000256" key="2">
    <source>
        <dbReference type="ARBA" id="ARBA00022448"/>
    </source>
</evidence>
<keyword evidence="9" id="KW-1185">Reference proteome</keyword>
<dbReference type="PANTHER" id="PTHR42925">
    <property type="entry name" value="MULTIDRUG AND TOXIN EFFLUX PROTEIN MATE FAMILY"/>
    <property type="match status" value="1"/>
</dbReference>
<keyword evidence="2" id="KW-0813">Transport</keyword>
<dbReference type="InterPro" id="IPR002528">
    <property type="entry name" value="MATE_fam"/>
</dbReference>
<keyword evidence="6 7" id="KW-0472">Membrane</keyword>
<feature type="transmembrane region" description="Helical" evidence="7">
    <location>
        <begin position="236"/>
        <end position="257"/>
    </location>
</feature>
<evidence type="ECO:0000313" key="9">
    <source>
        <dbReference type="Proteomes" id="UP000192939"/>
    </source>
</evidence>
<feature type="transmembrane region" description="Helical" evidence="7">
    <location>
        <begin position="195"/>
        <end position="215"/>
    </location>
</feature>
<accession>A0ABY1LYI6</accession>
<feature type="transmembrane region" description="Helical" evidence="7">
    <location>
        <begin position="395"/>
        <end position="415"/>
    </location>
</feature>
<evidence type="ECO:0000256" key="4">
    <source>
        <dbReference type="ARBA" id="ARBA00022692"/>
    </source>
</evidence>
<dbReference type="RefSeq" id="WP_028538720.1">
    <property type="nucleotide sequence ID" value="NZ_FXAE01000025.1"/>
</dbReference>
<feature type="transmembrane region" description="Helical" evidence="7">
    <location>
        <begin position="322"/>
        <end position="349"/>
    </location>
</feature>
<feature type="transmembrane region" description="Helical" evidence="7">
    <location>
        <begin position="97"/>
        <end position="121"/>
    </location>
</feature>
<dbReference type="Proteomes" id="UP000192939">
    <property type="component" value="Unassembled WGS sequence"/>
</dbReference>
<feature type="transmembrane region" description="Helical" evidence="7">
    <location>
        <begin position="277"/>
        <end position="301"/>
    </location>
</feature>
<gene>
    <name evidence="8" type="ORF">SAMN02744124_02533</name>
</gene>
<dbReference type="NCBIfam" id="TIGR00797">
    <property type="entry name" value="matE"/>
    <property type="match status" value="1"/>
</dbReference>
<comment type="caution">
    <text evidence="8">The sequence shown here is derived from an EMBL/GenBank/DDBJ whole genome shotgun (WGS) entry which is preliminary data.</text>
</comment>
<proteinExistence type="predicted"/>
<feature type="transmembrane region" description="Helical" evidence="7">
    <location>
        <begin position="355"/>
        <end position="374"/>
    </location>
</feature>